<sequence length="352" mass="38671">MAPSPSLTDLLDELVGEILLRLPPDEPADILRVSLVCKRWCRLLSDPAFGRRYRELHRAPPLLGFFHNMYESGPLPRFVSTVASPCSLPALHCSSLWVLDCRHGRVLIHRFAPTDLVMFDPLTGEQQHLPLPPYPHISYAGAVLCAVAGCDHLDCHRGPFLVVFVGTDDDAPTWASVYSSETGAWSASSSIVIDSHIEAWPSLRIGNSLYFMVAQGIFILRYDLAGTGFSVIDVPDEYEEMGTFVMVEDGRLGFVGVEDRSLHLWSWQEAGPDGSAGWRQCRVIELTTLLPISDTTDSIEVVGYVEGTDTIFLSTNVGIFTLKIKSGQVKKVGESGPYSAIIPCTGFYLPGV</sequence>
<comment type="caution">
    <text evidence="2">The sequence shown here is derived from an EMBL/GenBank/DDBJ whole genome shotgun (WGS) entry which is preliminary data.</text>
</comment>
<dbReference type="Gene3D" id="1.20.1280.50">
    <property type="match status" value="1"/>
</dbReference>
<evidence type="ECO:0000259" key="1">
    <source>
        <dbReference type="PROSITE" id="PS50181"/>
    </source>
</evidence>
<evidence type="ECO:0000313" key="3">
    <source>
        <dbReference type="Proteomes" id="UP000324897"/>
    </source>
</evidence>
<dbReference type="Gramene" id="TVU41798">
    <property type="protein sequence ID" value="TVU41798"/>
    <property type="gene ID" value="EJB05_15350"/>
</dbReference>
<dbReference type="EMBL" id="RWGY01000007">
    <property type="protein sequence ID" value="TVU41798.1"/>
    <property type="molecule type" value="Genomic_DNA"/>
</dbReference>
<feature type="domain" description="F-box" evidence="1">
    <location>
        <begin position="4"/>
        <end position="56"/>
    </location>
</feature>
<dbReference type="SMART" id="SM00256">
    <property type="entry name" value="FBOX"/>
    <property type="match status" value="1"/>
</dbReference>
<organism evidence="2 3">
    <name type="scientific">Eragrostis curvula</name>
    <name type="common">weeping love grass</name>
    <dbReference type="NCBI Taxonomy" id="38414"/>
    <lineage>
        <taxon>Eukaryota</taxon>
        <taxon>Viridiplantae</taxon>
        <taxon>Streptophyta</taxon>
        <taxon>Embryophyta</taxon>
        <taxon>Tracheophyta</taxon>
        <taxon>Spermatophyta</taxon>
        <taxon>Magnoliopsida</taxon>
        <taxon>Liliopsida</taxon>
        <taxon>Poales</taxon>
        <taxon>Poaceae</taxon>
        <taxon>PACMAD clade</taxon>
        <taxon>Chloridoideae</taxon>
        <taxon>Eragrostideae</taxon>
        <taxon>Eragrostidinae</taxon>
        <taxon>Eragrostis</taxon>
    </lineage>
</organism>
<evidence type="ECO:0000313" key="2">
    <source>
        <dbReference type="EMBL" id="TVU41798.1"/>
    </source>
</evidence>
<dbReference type="SUPFAM" id="SSF81383">
    <property type="entry name" value="F-box domain"/>
    <property type="match status" value="1"/>
</dbReference>
<keyword evidence="3" id="KW-1185">Reference proteome</keyword>
<dbReference type="Proteomes" id="UP000324897">
    <property type="component" value="Chromosome 4"/>
</dbReference>
<accession>A0A5J9W0Z1</accession>
<dbReference type="OrthoDB" id="690324at2759"/>
<dbReference type="Pfam" id="PF00646">
    <property type="entry name" value="F-box"/>
    <property type="match status" value="1"/>
</dbReference>
<name>A0A5J9W0Z1_9POAL</name>
<reference evidence="2 3" key="1">
    <citation type="journal article" date="2019" name="Sci. Rep.">
        <title>A high-quality genome of Eragrostis curvula grass provides insights into Poaceae evolution and supports new strategies to enhance forage quality.</title>
        <authorList>
            <person name="Carballo J."/>
            <person name="Santos B.A.C.M."/>
            <person name="Zappacosta D."/>
            <person name="Garbus I."/>
            <person name="Selva J.P."/>
            <person name="Gallo C.A."/>
            <person name="Diaz A."/>
            <person name="Albertini E."/>
            <person name="Caccamo M."/>
            <person name="Echenique V."/>
        </authorList>
    </citation>
    <scope>NUCLEOTIDE SEQUENCE [LARGE SCALE GENOMIC DNA]</scope>
    <source>
        <strain evidence="3">cv. Victoria</strain>
        <tissue evidence="2">Leaf</tissue>
    </source>
</reference>
<dbReference type="InterPro" id="IPR036047">
    <property type="entry name" value="F-box-like_dom_sf"/>
</dbReference>
<gene>
    <name evidence="2" type="ORF">EJB05_15350</name>
</gene>
<protein>
    <recommendedName>
        <fullName evidence="1">F-box domain-containing protein</fullName>
    </recommendedName>
</protein>
<dbReference type="PANTHER" id="PTHR32133">
    <property type="entry name" value="OS07G0120400 PROTEIN"/>
    <property type="match status" value="1"/>
</dbReference>
<dbReference type="InterPro" id="IPR001810">
    <property type="entry name" value="F-box_dom"/>
</dbReference>
<feature type="non-terminal residue" evidence="2">
    <location>
        <position position="1"/>
    </location>
</feature>
<dbReference type="PANTHER" id="PTHR32133:SF408">
    <property type="entry name" value="OS07G0120400 PROTEIN"/>
    <property type="match status" value="1"/>
</dbReference>
<dbReference type="Pfam" id="PF23635">
    <property type="entry name" value="Beta-prop_AT5G49610-like"/>
    <property type="match status" value="1"/>
</dbReference>
<proteinExistence type="predicted"/>
<dbReference type="InterPro" id="IPR056594">
    <property type="entry name" value="AT5G49610-like_b-prop"/>
</dbReference>
<dbReference type="PROSITE" id="PS50181">
    <property type="entry name" value="FBOX"/>
    <property type="match status" value="1"/>
</dbReference>
<dbReference type="AlphaFoldDB" id="A0A5J9W0Z1"/>